<protein>
    <submittedName>
        <fullName evidence="1">Uncharacterized protein</fullName>
    </submittedName>
</protein>
<dbReference type="Proteomes" id="UP000676079">
    <property type="component" value="Chromosome"/>
</dbReference>
<sequence length="181" mass="20462">MLEWWRERLLFSFSPGVESLLGSGFVGDLRRKDFPEDFSDVVVDGWIMEDGSALLSKFKRFYFGSRASFPGPGEYELAVNGRGIPDEDMDTNGMEGVAGLLGRGTAFAWEVLYRANLQIPDRRIVSRVSAAPIMGDPGMFSGYVTFFSFDYMEDLGMSFRKNHEDWRIYISSEECSLPLSD</sequence>
<organism evidence="1 2">
    <name type="scientific">Nocardiopsis changdeensis</name>
    <dbReference type="NCBI Taxonomy" id="2831969"/>
    <lineage>
        <taxon>Bacteria</taxon>
        <taxon>Bacillati</taxon>
        <taxon>Actinomycetota</taxon>
        <taxon>Actinomycetes</taxon>
        <taxon>Streptosporangiales</taxon>
        <taxon>Nocardiopsidaceae</taxon>
        <taxon>Nocardiopsis</taxon>
    </lineage>
</organism>
<dbReference type="RefSeq" id="WP_220561719.1">
    <property type="nucleotide sequence ID" value="NZ_CP074133.1"/>
</dbReference>
<keyword evidence="2" id="KW-1185">Reference proteome</keyword>
<evidence type="ECO:0000313" key="2">
    <source>
        <dbReference type="Proteomes" id="UP000676079"/>
    </source>
</evidence>
<reference evidence="1 2" key="1">
    <citation type="submission" date="2021-05" db="EMBL/GenBank/DDBJ databases">
        <title>Direct Submission.</title>
        <authorList>
            <person name="Li K."/>
            <person name="Gao J."/>
        </authorList>
    </citation>
    <scope>NUCLEOTIDE SEQUENCE [LARGE SCALE GENOMIC DNA]</scope>
    <source>
        <strain evidence="1 2">Mg02</strain>
    </source>
</reference>
<dbReference type="EMBL" id="CP074133">
    <property type="protein sequence ID" value="QUX20523.1"/>
    <property type="molecule type" value="Genomic_DNA"/>
</dbReference>
<proteinExistence type="predicted"/>
<name>A0ABX8BGS1_9ACTN</name>
<gene>
    <name evidence="1" type="ORF">KGD84_18610</name>
</gene>
<evidence type="ECO:0000313" key="1">
    <source>
        <dbReference type="EMBL" id="QUX20523.1"/>
    </source>
</evidence>
<accession>A0ABX8BGS1</accession>